<dbReference type="InterPro" id="IPR006905">
    <property type="entry name" value="Flavin_halogenase"/>
</dbReference>
<organism evidence="3 4">
    <name type="scientific">Sphingomonas turrisvirgatae</name>
    <dbReference type="NCBI Taxonomy" id="1888892"/>
    <lineage>
        <taxon>Bacteria</taxon>
        <taxon>Pseudomonadati</taxon>
        <taxon>Pseudomonadota</taxon>
        <taxon>Alphaproteobacteria</taxon>
        <taxon>Sphingomonadales</taxon>
        <taxon>Sphingomonadaceae</taxon>
        <taxon>Sphingomonas</taxon>
    </lineage>
</organism>
<dbReference type="InterPro" id="IPR050816">
    <property type="entry name" value="Flavin-dep_Halogenase_NPB"/>
</dbReference>
<evidence type="ECO:0000313" key="4">
    <source>
        <dbReference type="Proteomes" id="UP000094487"/>
    </source>
</evidence>
<dbReference type="GO" id="GO:0004497">
    <property type="term" value="F:monooxygenase activity"/>
    <property type="evidence" value="ECO:0007669"/>
    <property type="project" value="InterPro"/>
</dbReference>
<dbReference type="PANTHER" id="PTHR43747:SF4">
    <property type="entry name" value="FLAVIN-DEPENDENT TRYPTOPHAN HALOGENASE"/>
    <property type="match status" value="1"/>
</dbReference>
<dbReference type="Gene3D" id="3.50.50.60">
    <property type="entry name" value="FAD/NAD(P)-binding domain"/>
    <property type="match status" value="1"/>
</dbReference>
<reference evidence="3 4" key="1">
    <citation type="submission" date="2016-08" db="EMBL/GenBank/DDBJ databases">
        <title>Draft genome of the agarase producing Sphingomonas sp. MCT13.</title>
        <authorList>
            <person name="D'Andrea M.M."/>
            <person name="Rossolini G.M."/>
            <person name="Thaller M.C."/>
        </authorList>
    </citation>
    <scope>NUCLEOTIDE SEQUENCE [LARGE SCALE GENOMIC DNA]</scope>
    <source>
        <strain evidence="3 4">MCT13</strain>
    </source>
</reference>
<feature type="binding site" evidence="2">
    <location>
        <position position="331"/>
    </location>
    <ligand>
        <name>L-tryptophan</name>
        <dbReference type="ChEBI" id="CHEBI:57912"/>
    </ligand>
</feature>
<evidence type="ECO:0000256" key="2">
    <source>
        <dbReference type="PIRSR" id="PIRSR011396-2"/>
    </source>
</evidence>
<feature type="active site" evidence="1">
    <location>
        <position position="67"/>
    </location>
</feature>
<gene>
    <name evidence="3" type="ORF">BFL28_04410</name>
</gene>
<dbReference type="GO" id="GO:0000166">
    <property type="term" value="F:nucleotide binding"/>
    <property type="evidence" value="ECO:0007669"/>
    <property type="project" value="UniProtKB-KW"/>
</dbReference>
<feature type="binding site" evidence="2">
    <location>
        <position position="67"/>
    </location>
    <ligand>
        <name>7-chloro-L-tryptophan</name>
        <dbReference type="ChEBI" id="CHEBI:58713"/>
    </ligand>
</feature>
<dbReference type="InterPro" id="IPR033856">
    <property type="entry name" value="Trp_halogen"/>
</dbReference>
<evidence type="ECO:0000313" key="3">
    <source>
        <dbReference type="EMBL" id="ODP36702.1"/>
    </source>
</evidence>
<dbReference type="OrthoDB" id="462203at2"/>
<dbReference type="PIRSF" id="PIRSF011396">
    <property type="entry name" value="Trp_halogenase"/>
    <property type="match status" value="1"/>
</dbReference>
<comment type="caution">
    <text evidence="3">The sequence shown here is derived from an EMBL/GenBank/DDBJ whole genome shotgun (WGS) entry which is preliminary data.</text>
</comment>
<dbReference type="EMBL" id="MDDS01000057">
    <property type="protein sequence ID" value="ODP36702.1"/>
    <property type="molecule type" value="Genomic_DNA"/>
</dbReference>
<keyword evidence="4" id="KW-1185">Reference proteome</keyword>
<evidence type="ECO:0000256" key="1">
    <source>
        <dbReference type="PIRSR" id="PIRSR011396-1"/>
    </source>
</evidence>
<dbReference type="STRING" id="1888892.BFL28_04410"/>
<name>A0A1E3LSG1_9SPHN</name>
<dbReference type="Proteomes" id="UP000094487">
    <property type="component" value="Unassembled WGS sequence"/>
</dbReference>
<feature type="binding site" evidence="2">
    <location>
        <position position="322"/>
    </location>
    <ligand>
        <name>FAD</name>
        <dbReference type="ChEBI" id="CHEBI:57692"/>
    </ligand>
</feature>
<dbReference type="InterPro" id="IPR036188">
    <property type="entry name" value="FAD/NAD-bd_sf"/>
</dbReference>
<proteinExistence type="predicted"/>
<accession>A0A1E3LSG1</accession>
<feature type="binding site" evidence="2">
    <location>
        <begin position="3"/>
        <end position="6"/>
    </location>
    <ligand>
        <name>FAD</name>
        <dbReference type="ChEBI" id="CHEBI:57692"/>
    </ligand>
</feature>
<dbReference type="PANTHER" id="PTHR43747">
    <property type="entry name" value="FAD-BINDING PROTEIN"/>
    <property type="match status" value="1"/>
</dbReference>
<keyword evidence="2" id="KW-0285">Flavoprotein</keyword>
<sequence>MGGGTAGWMAALLLQRAFPNASLTLLESSAIGTIGVGEGSTPALKSFFDAVGIDEHAWMPTCGATFKSGIRFDDWSRVPGFESYFHPFLTQFDRDHIRALAYNSELRRRGVDVHAHPDLFCYSAYLADRALCPVPPHSFPFDVQYGYHFDANRLAAFMKASAQARGVVCRDGLARHVRRDERGDVSAIELDDGATIAADFFIDCSGFASVITKNALGISYETYGDALFNDRAVTFATPPVPVAASHTTATALPCGWVWHIPQQERTGNGYVYSSAHRSEDQAASELAAHLGVAENAITPRTLRFSTGRATTVWNRNTLAVGLAQGVLEPLEATALALVQLTLARFIRYWRAGQGNARYASQLNDEIADAYANVKDYLHTHYLTSNRDDSGYWRACRANGSAISPRLKAVIETWFSGGDIAPVLHETGLGRHYKLNSWLYLLSGMGIYPRGVALTPASREQLDKVPPASIRDFFERCTLNHLPQADALARLRAGLPAEEGAAATDPDLALERMLGLDFAAASPR</sequence>
<dbReference type="SUPFAM" id="SSF51905">
    <property type="entry name" value="FAD/NAD(P)-binding domain"/>
    <property type="match status" value="1"/>
</dbReference>
<keyword evidence="2" id="KW-0547">Nucleotide-binding</keyword>
<dbReference type="AlphaFoldDB" id="A0A1E3LSG1"/>
<dbReference type="Pfam" id="PF04820">
    <property type="entry name" value="Trp_halogenase"/>
    <property type="match status" value="1"/>
</dbReference>
<protein>
    <submittedName>
        <fullName evidence="3">Tryptophan halogenase</fullName>
    </submittedName>
</protein>
<keyword evidence="2" id="KW-0274">FAD</keyword>